<name>A0A7L4ZQR2_9FLAO</name>
<proteinExistence type="predicted"/>
<organism evidence="2 3">
    <name type="scientific">Kordia antarctica</name>
    <dbReference type="NCBI Taxonomy" id="1218801"/>
    <lineage>
        <taxon>Bacteria</taxon>
        <taxon>Pseudomonadati</taxon>
        <taxon>Bacteroidota</taxon>
        <taxon>Flavobacteriia</taxon>
        <taxon>Flavobacteriales</taxon>
        <taxon>Flavobacteriaceae</taxon>
        <taxon>Kordia</taxon>
    </lineage>
</organism>
<feature type="coiled-coil region" evidence="1">
    <location>
        <begin position="298"/>
        <end position="325"/>
    </location>
</feature>
<dbReference type="EMBL" id="CP019288">
    <property type="protein sequence ID" value="QHI38840.1"/>
    <property type="molecule type" value="Genomic_DNA"/>
</dbReference>
<sequence length="387" mass="43417">MKQNSGPETQETIKGTNVTHIEKTNFQDKPIGNFVQSTETHWIEQSNDRQSVFTFQESFRDEWSVYLFDASRNMYIALDLHQKKIKYKSSASAEYKDLYKVAAVSSAPPQYIFKSLILYNQWYASGGEQRSGLPHQSMLKLNNLVLNFRGNLVHMVTGLETMRRSWIRIENSKTGMTNALLAQFIPNMVAMASQASNLVSLSSQGSVSIETAHTIVKTHLAEDQAQLTKAKADRARAQEGMRVALINLAAAKAELQGEKGFLNGFLTGITFTAYNPVKENIDKQNNAINTYNVNLIVANSAIETSQRTQNELREEQKTLQQLSIMRKAFVYFQNDLSAAENALSVGTNSADKALATTNKRLGDYYKDRAGKQMHQVFGWINSFIAAN</sequence>
<dbReference type="KEGG" id="kan:IMCC3317_42400"/>
<dbReference type="AlphaFoldDB" id="A0A7L4ZQR2"/>
<dbReference type="OrthoDB" id="1098242at2"/>
<evidence type="ECO:0000313" key="2">
    <source>
        <dbReference type="EMBL" id="QHI38840.1"/>
    </source>
</evidence>
<gene>
    <name evidence="2" type="ORF">IMCC3317_42400</name>
</gene>
<keyword evidence="1" id="KW-0175">Coiled coil</keyword>
<dbReference type="RefSeq" id="WP_160131367.1">
    <property type="nucleotide sequence ID" value="NZ_CP019288.1"/>
</dbReference>
<reference evidence="2 3" key="1">
    <citation type="journal article" date="2013" name="Int. J. Syst. Evol. Microbiol.">
        <title>Kordia antarctica sp. nov., isolated from Antarctic seawater.</title>
        <authorList>
            <person name="Baek K."/>
            <person name="Choi A."/>
            <person name="Kang I."/>
            <person name="Lee K."/>
            <person name="Cho J.C."/>
        </authorList>
    </citation>
    <scope>NUCLEOTIDE SEQUENCE [LARGE SCALE GENOMIC DNA]</scope>
    <source>
        <strain evidence="2 3">IMCC3317</strain>
    </source>
</reference>
<evidence type="ECO:0000256" key="1">
    <source>
        <dbReference type="SAM" id="Coils"/>
    </source>
</evidence>
<dbReference type="Proteomes" id="UP000464657">
    <property type="component" value="Chromosome"/>
</dbReference>
<keyword evidence="3" id="KW-1185">Reference proteome</keyword>
<evidence type="ECO:0000313" key="3">
    <source>
        <dbReference type="Proteomes" id="UP000464657"/>
    </source>
</evidence>
<accession>A0A7L4ZQR2</accession>
<protein>
    <submittedName>
        <fullName evidence="2">Uncharacterized protein</fullName>
    </submittedName>
</protein>